<reference evidence="2 3" key="1">
    <citation type="submission" date="2024-02" db="EMBL/GenBank/DDBJ databases">
        <authorList>
            <person name="Vignale AGUSTIN F."/>
            <person name="Sosa J E."/>
            <person name="Modenutti C."/>
        </authorList>
    </citation>
    <scope>NUCLEOTIDE SEQUENCE [LARGE SCALE GENOMIC DNA]</scope>
</reference>
<feature type="region of interest" description="Disordered" evidence="1">
    <location>
        <begin position="163"/>
        <end position="194"/>
    </location>
</feature>
<feature type="compositionally biased region" description="Polar residues" evidence="1">
    <location>
        <begin position="163"/>
        <end position="185"/>
    </location>
</feature>
<evidence type="ECO:0000313" key="3">
    <source>
        <dbReference type="Proteomes" id="UP001642360"/>
    </source>
</evidence>
<feature type="compositionally biased region" description="Polar residues" evidence="1">
    <location>
        <begin position="212"/>
        <end position="224"/>
    </location>
</feature>
<organism evidence="2 3">
    <name type="scientific">Ilex paraguariensis</name>
    <name type="common">yerba mate</name>
    <dbReference type="NCBI Taxonomy" id="185542"/>
    <lineage>
        <taxon>Eukaryota</taxon>
        <taxon>Viridiplantae</taxon>
        <taxon>Streptophyta</taxon>
        <taxon>Embryophyta</taxon>
        <taxon>Tracheophyta</taxon>
        <taxon>Spermatophyta</taxon>
        <taxon>Magnoliopsida</taxon>
        <taxon>eudicotyledons</taxon>
        <taxon>Gunneridae</taxon>
        <taxon>Pentapetalae</taxon>
        <taxon>asterids</taxon>
        <taxon>campanulids</taxon>
        <taxon>Aquifoliales</taxon>
        <taxon>Aquifoliaceae</taxon>
        <taxon>Ilex</taxon>
    </lineage>
</organism>
<comment type="caution">
    <text evidence="2">The sequence shown here is derived from an EMBL/GenBank/DDBJ whole genome shotgun (WGS) entry which is preliminary data.</text>
</comment>
<accession>A0ABC8RJ88</accession>
<name>A0ABC8RJ88_9AQUA</name>
<protein>
    <recommendedName>
        <fullName evidence="4">Zasp-like motif domain-containing protein</fullName>
    </recommendedName>
</protein>
<dbReference type="EMBL" id="CAUOFW020001280">
    <property type="protein sequence ID" value="CAK9143094.1"/>
    <property type="molecule type" value="Genomic_DNA"/>
</dbReference>
<gene>
    <name evidence="2" type="ORF">ILEXP_LOCUS10791</name>
</gene>
<proteinExistence type="predicted"/>
<dbReference type="AlphaFoldDB" id="A0ABC8RJ88"/>
<sequence>MAGYGYQRGGYTTRNGWDTRTDDWSQKNYSGNANSDHVHHPVIVDAQGRERPISESYATQTEKIIECVQVPVVTEYKYISPTEVESFKNYRVENDRWQWPKSTPVVQDRPQKVEVHVQTPAPTEYTYSSPTKVEPFKEYRVNNNNKLLGRPQKVEEFVTKIQTDVSQPTRPDSSPTYWRDTPNSIGYNGNAGYGGYKNFNNREKPDDYYCSRNDTFTDPNLNNRDGQDRPDSKGWAMQPPSPPLSKPTNDIGTAVEFLKGAITTLTQPRFGIPVSAMPKKDPYTETIGVEYPHPQKAVKPATVTFTAPPPSIVPQKEPYGDIIDSREATRRYGNSNNSSAMPYKREESYTGVIDSREAVKRYGGTYV</sequence>
<keyword evidence="3" id="KW-1185">Reference proteome</keyword>
<feature type="region of interest" description="Disordered" evidence="1">
    <location>
        <begin position="210"/>
        <end position="249"/>
    </location>
</feature>
<evidence type="ECO:0008006" key="4">
    <source>
        <dbReference type="Google" id="ProtNLM"/>
    </source>
</evidence>
<evidence type="ECO:0000256" key="1">
    <source>
        <dbReference type="SAM" id="MobiDB-lite"/>
    </source>
</evidence>
<dbReference type="Proteomes" id="UP001642360">
    <property type="component" value="Unassembled WGS sequence"/>
</dbReference>
<evidence type="ECO:0000313" key="2">
    <source>
        <dbReference type="EMBL" id="CAK9143094.1"/>
    </source>
</evidence>